<protein>
    <submittedName>
        <fullName evidence="2">ABC-type polysaccharide/polyol phosphate export permease</fullName>
    </submittedName>
</protein>
<dbReference type="EMBL" id="JACHXI010000029">
    <property type="protein sequence ID" value="MBB3105221.1"/>
    <property type="molecule type" value="Genomic_DNA"/>
</dbReference>
<evidence type="ECO:0000313" key="3">
    <source>
        <dbReference type="Proteomes" id="UP000549250"/>
    </source>
</evidence>
<gene>
    <name evidence="2" type="ORF">FHR87_003656</name>
</gene>
<evidence type="ECO:0000256" key="1">
    <source>
        <dbReference type="SAM" id="Phobius"/>
    </source>
</evidence>
<name>A0A839T6W5_AZOMA</name>
<sequence>MNSSESNIGIWKQRWRAEAKLGGIALLAMLSGGVMANGDLGWPSVMEVLTGMMGWFFIRSTSAPIE</sequence>
<comment type="caution">
    <text evidence="2">The sequence shown here is derived from an EMBL/GenBank/DDBJ whole genome shotgun (WGS) entry which is preliminary data.</text>
</comment>
<keyword evidence="1" id="KW-1133">Transmembrane helix</keyword>
<keyword evidence="1" id="KW-0472">Membrane</keyword>
<accession>A0A839T6W5</accession>
<keyword evidence="3" id="KW-1185">Reference proteome</keyword>
<dbReference type="Proteomes" id="UP000549250">
    <property type="component" value="Unassembled WGS sequence"/>
</dbReference>
<reference evidence="2 3" key="1">
    <citation type="submission" date="2020-08" db="EMBL/GenBank/DDBJ databases">
        <title>Genomic Encyclopedia of Type Strains, Phase III (KMG-III): the genomes of soil and plant-associated and newly described type strains.</title>
        <authorList>
            <person name="Whitman W."/>
        </authorList>
    </citation>
    <scope>NUCLEOTIDE SEQUENCE [LARGE SCALE GENOMIC DNA]</scope>
    <source>
        <strain evidence="2 3">CECT 4462</strain>
    </source>
</reference>
<organism evidence="2 3">
    <name type="scientific">Azomonas macrocytogenes</name>
    <name type="common">Azotobacter macrocytogenes</name>
    <dbReference type="NCBI Taxonomy" id="69962"/>
    <lineage>
        <taxon>Bacteria</taxon>
        <taxon>Pseudomonadati</taxon>
        <taxon>Pseudomonadota</taxon>
        <taxon>Gammaproteobacteria</taxon>
        <taxon>Pseudomonadales</taxon>
        <taxon>Pseudomonadaceae</taxon>
        <taxon>Azomonas</taxon>
    </lineage>
</organism>
<dbReference type="RefSeq" id="WP_183168092.1">
    <property type="nucleotide sequence ID" value="NZ_JACHXI010000029.1"/>
</dbReference>
<keyword evidence="1" id="KW-0812">Transmembrane</keyword>
<proteinExistence type="predicted"/>
<dbReference type="AlphaFoldDB" id="A0A839T6W5"/>
<evidence type="ECO:0000313" key="2">
    <source>
        <dbReference type="EMBL" id="MBB3105221.1"/>
    </source>
</evidence>
<feature type="transmembrane region" description="Helical" evidence="1">
    <location>
        <begin position="21"/>
        <end position="42"/>
    </location>
</feature>